<dbReference type="GO" id="GO:0016020">
    <property type="term" value="C:membrane"/>
    <property type="evidence" value="ECO:0007669"/>
    <property type="project" value="TreeGrafter"/>
</dbReference>
<keyword evidence="2" id="KW-0378">Hydrolase</keyword>
<gene>
    <name evidence="2" type="ORF">D1012_04015</name>
</gene>
<keyword evidence="3" id="KW-1185">Reference proteome</keyword>
<dbReference type="EMBL" id="QWEY01000002">
    <property type="protein sequence ID" value="RGP38019.1"/>
    <property type="molecule type" value="Genomic_DNA"/>
</dbReference>
<dbReference type="Proteomes" id="UP000284547">
    <property type="component" value="Unassembled WGS sequence"/>
</dbReference>
<dbReference type="InterPro" id="IPR050266">
    <property type="entry name" value="AB_hydrolase_sf"/>
</dbReference>
<dbReference type="SUPFAM" id="SSF53474">
    <property type="entry name" value="alpha/beta-Hydrolases"/>
    <property type="match status" value="1"/>
</dbReference>
<feature type="domain" description="AB hydrolase-1" evidence="1">
    <location>
        <begin position="18"/>
        <end position="244"/>
    </location>
</feature>
<evidence type="ECO:0000259" key="1">
    <source>
        <dbReference type="Pfam" id="PF00561"/>
    </source>
</evidence>
<evidence type="ECO:0000313" key="2">
    <source>
        <dbReference type="EMBL" id="RGP38019.1"/>
    </source>
</evidence>
<dbReference type="PANTHER" id="PTHR43798:SF33">
    <property type="entry name" value="HYDROLASE, PUTATIVE (AFU_ORTHOLOGUE AFUA_2G14860)-RELATED"/>
    <property type="match status" value="1"/>
</dbReference>
<name>A0A411Z4N4_9RHOB</name>
<organism evidence="2 3">
    <name type="scientific">Pseudotabrizicola alkalilacus</name>
    <dbReference type="NCBI Taxonomy" id="2305252"/>
    <lineage>
        <taxon>Bacteria</taxon>
        <taxon>Pseudomonadati</taxon>
        <taxon>Pseudomonadota</taxon>
        <taxon>Alphaproteobacteria</taxon>
        <taxon>Rhodobacterales</taxon>
        <taxon>Paracoccaceae</taxon>
        <taxon>Pseudotabrizicola</taxon>
    </lineage>
</organism>
<reference evidence="2 3" key="1">
    <citation type="submission" date="2018-08" db="EMBL/GenBank/DDBJ databases">
        <title>Flavobacterium tibetense sp. nov., isolated from a wetland YonghuCo on Tibetan Plateau.</title>
        <authorList>
            <person name="Phurbu D."/>
            <person name="Lu H."/>
            <person name="Xing P."/>
        </authorList>
    </citation>
    <scope>NUCLEOTIDE SEQUENCE [LARGE SCALE GENOMIC DNA]</scope>
    <source>
        <strain evidence="2 3">DJC</strain>
    </source>
</reference>
<sequence>MMTAPPLSAMVDPDNGLPALLLIHGMLSSSLHWQPNTALSQHFRLVRVDLPGHGASAPPRTPEEAQPGAIVAQFESLRETLGIAAWHVCGASFGAGLALRYAIDHPAACQRISFTNGSAALRDSWSDDELQAQIRLAAHIRDKGDAAVLAMPYHPAHARRFPPEFRAALVAEAARITPETVALFQQVALPCLTQRHRLGALRRPCLLINGLYEHRFQPLRNWLSEAHPAIGIVDLPGGHSVNIECPAAFDAALTDFLHGLKPE</sequence>
<dbReference type="GO" id="GO:0016787">
    <property type="term" value="F:hydrolase activity"/>
    <property type="evidence" value="ECO:0007669"/>
    <property type="project" value="UniProtKB-KW"/>
</dbReference>
<proteinExistence type="predicted"/>
<dbReference type="AlphaFoldDB" id="A0A411Z4N4"/>
<dbReference type="Pfam" id="PF00561">
    <property type="entry name" value="Abhydrolase_1"/>
    <property type="match status" value="1"/>
</dbReference>
<accession>A0A411Z4N4</accession>
<dbReference type="InterPro" id="IPR029058">
    <property type="entry name" value="AB_hydrolase_fold"/>
</dbReference>
<comment type="caution">
    <text evidence="2">The sequence shown here is derived from an EMBL/GenBank/DDBJ whole genome shotgun (WGS) entry which is preliminary data.</text>
</comment>
<evidence type="ECO:0000313" key="3">
    <source>
        <dbReference type="Proteomes" id="UP000284547"/>
    </source>
</evidence>
<dbReference type="PANTHER" id="PTHR43798">
    <property type="entry name" value="MONOACYLGLYCEROL LIPASE"/>
    <property type="match status" value="1"/>
</dbReference>
<protein>
    <submittedName>
        <fullName evidence="2">Alpha/beta fold hydrolase</fullName>
    </submittedName>
</protein>
<dbReference type="Gene3D" id="3.40.50.1820">
    <property type="entry name" value="alpha/beta hydrolase"/>
    <property type="match status" value="1"/>
</dbReference>
<dbReference type="InterPro" id="IPR000073">
    <property type="entry name" value="AB_hydrolase_1"/>
</dbReference>
<dbReference type="PRINTS" id="PR00111">
    <property type="entry name" value="ABHYDROLASE"/>
</dbReference>